<comment type="caution">
    <text evidence="1">The sequence shown here is derived from an EMBL/GenBank/DDBJ whole genome shotgun (WGS) entry which is preliminary data.</text>
</comment>
<protein>
    <submittedName>
        <fullName evidence="1">Uncharacterized protein</fullName>
    </submittedName>
</protein>
<name>A0ABU7BYF7_9TELE</name>
<reference evidence="1 2" key="1">
    <citation type="submission" date="2021-07" db="EMBL/GenBank/DDBJ databases">
        <authorList>
            <person name="Palmer J.M."/>
        </authorList>
    </citation>
    <scope>NUCLEOTIDE SEQUENCE [LARGE SCALE GENOMIC DNA]</scope>
    <source>
        <strain evidence="1 2">AT_MEX2019</strain>
        <tissue evidence="1">Muscle</tissue>
    </source>
</reference>
<dbReference type="EMBL" id="JAHUTI010071708">
    <property type="protein sequence ID" value="MED6255707.1"/>
    <property type="molecule type" value="Genomic_DNA"/>
</dbReference>
<keyword evidence="2" id="KW-1185">Reference proteome</keyword>
<sequence length="147" mass="17105">MPTVSALRLTWRAERWIFVSSLHGVEIFGAAGGEIWRVWQLGMSRTNRKVLQRKARRQKSSVCSAQRGGRRFKHAHTHQEVMVRPDSSVFVVMLYQLFLSWSSWSKVSRFSMIHHLIYQLSNVDPPNLYRYVSVRVSVAPQSVFTNQ</sequence>
<organism evidence="1 2">
    <name type="scientific">Ataeniobius toweri</name>
    <dbReference type="NCBI Taxonomy" id="208326"/>
    <lineage>
        <taxon>Eukaryota</taxon>
        <taxon>Metazoa</taxon>
        <taxon>Chordata</taxon>
        <taxon>Craniata</taxon>
        <taxon>Vertebrata</taxon>
        <taxon>Euteleostomi</taxon>
        <taxon>Actinopterygii</taxon>
        <taxon>Neopterygii</taxon>
        <taxon>Teleostei</taxon>
        <taxon>Neoteleostei</taxon>
        <taxon>Acanthomorphata</taxon>
        <taxon>Ovalentaria</taxon>
        <taxon>Atherinomorphae</taxon>
        <taxon>Cyprinodontiformes</taxon>
        <taxon>Goodeidae</taxon>
        <taxon>Ataeniobius</taxon>
    </lineage>
</organism>
<gene>
    <name evidence="1" type="ORF">ATANTOWER_013666</name>
</gene>
<accession>A0ABU7BYF7</accession>
<proteinExistence type="predicted"/>
<evidence type="ECO:0000313" key="1">
    <source>
        <dbReference type="EMBL" id="MED6255707.1"/>
    </source>
</evidence>
<dbReference type="Proteomes" id="UP001345963">
    <property type="component" value="Unassembled WGS sequence"/>
</dbReference>
<evidence type="ECO:0000313" key="2">
    <source>
        <dbReference type="Proteomes" id="UP001345963"/>
    </source>
</evidence>